<name>A0A8H5N4T6_9HYPO</name>
<organism evidence="1 2">
    <name type="scientific">Fusarium napiforme</name>
    <dbReference type="NCBI Taxonomy" id="42672"/>
    <lineage>
        <taxon>Eukaryota</taxon>
        <taxon>Fungi</taxon>
        <taxon>Dikarya</taxon>
        <taxon>Ascomycota</taxon>
        <taxon>Pezizomycotina</taxon>
        <taxon>Sordariomycetes</taxon>
        <taxon>Hypocreomycetidae</taxon>
        <taxon>Hypocreales</taxon>
        <taxon>Nectriaceae</taxon>
        <taxon>Fusarium</taxon>
        <taxon>Fusarium fujikuroi species complex</taxon>
    </lineage>
</organism>
<reference evidence="1 2" key="1">
    <citation type="submission" date="2020-05" db="EMBL/GenBank/DDBJ databases">
        <title>Identification and distribution of gene clusters putatively required for synthesis of sphingolipid metabolism inhibitors in phylogenetically diverse species of the filamentous fungus Fusarium.</title>
        <authorList>
            <person name="Kim H.-S."/>
            <person name="Busman M."/>
            <person name="Brown D.W."/>
            <person name="Divon H."/>
            <person name="Uhlig S."/>
            <person name="Proctor R.H."/>
        </authorList>
    </citation>
    <scope>NUCLEOTIDE SEQUENCE [LARGE SCALE GENOMIC DNA]</scope>
    <source>
        <strain evidence="1 2">NRRL 25196</strain>
    </source>
</reference>
<keyword evidence="1" id="KW-0378">Hydrolase</keyword>
<dbReference type="GO" id="GO:0016787">
    <property type="term" value="F:hydrolase activity"/>
    <property type="evidence" value="ECO:0007669"/>
    <property type="project" value="UniProtKB-KW"/>
</dbReference>
<evidence type="ECO:0000313" key="2">
    <source>
        <dbReference type="Proteomes" id="UP000574317"/>
    </source>
</evidence>
<accession>A0A8H5N4T6</accession>
<comment type="caution">
    <text evidence="1">The sequence shown here is derived from an EMBL/GenBank/DDBJ whole genome shotgun (WGS) entry which is preliminary data.</text>
</comment>
<dbReference type="AlphaFoldDB" id="A0A8H5N4T6"/>
<gene>
    <name evidence="1" type="ORF">FNAPI_6688</name>
</gene>
<sequence length="87" mass="9759">MSDFGVIIDIVVKVQIAAIQILPVTPVNEVMYDVEWVSNVLTMATHALTLVEKGRDLFRRGGVGGRDGDEEDDEHGAYRVQEFRQEI</sequence>
<proteinExistence type="predicted"/>
<evidence type="ECO:0000313" key="1">
    <source>
        <dbReference type="EMBL" id="KAF5553611.1"/>
    </source>
</evidence>
<dbReference type="EMBL" id="JAAOAO010000247">
    <property type="protein sequence ID" value="KAF5553611.1"/>
    <property type="molecule type" value="Genomic_DNA"/>
</dbReference>
<protein>
    <submittedName>
        <fullName evidence="1">Glycoside hydrolase family 81</fullName>
    </submittedName>
</protein>
<keyword evidence="2" id="KW-1185">Reference proteome</keyword>
<dbReference type="Proteomes" id="UP000574317">
    <property type="component" value="Unassembled WGS sequence"/>
</dbReference>